<dbReference type="eggNOG" id="COG0514">
    <property type="taxonomic scope" value="Bacteria"/>
</dbReference>
<dbReference type="Pfam" id="PF00271">
    <property type="entry name" value="Helicase_C"/>
    <property type="match status" value="1"/>
</dbReference>
<dbReference type="KEGG" id="scd:Spica_1954"/>
<dbReference type="GO" id="GO:0016787">
    <property type="term" value="F:hydrolase activity"/>
    <property type="evidence" value="ECO:0007669"/>
    <property type="project" value="UniProtKB-KW"/>
</dbReference>
<comment type="similarity">
    <text evidence="1">Belongs to the helicase family. RecQ subfamily.</text>
</comment>
<proteinExistence type="inferred from homology"/>
<sequence length="574" mass="63464">MGIKQKDAGEQSITEQMMSQVDYSIEALIDQGLAETGLSYLFPYQRLVIANILEAARTAGIPFIGRNAVEQTHLVDLEEGGHEIQIDGASADETLVAGTPADTDQETWSGYGRQIVILPTGAGKSLCFQLPARILAWPTLVIFPILALMADQERRLRSQGTPVVLLRGNQTEAERAEIARILQRPANTFIIANPEVLKIAPVRRMLKDAQIAHIVIDEAHCVSQWGESFRPAYLELGEILADLKAPLLTAFTATASPQILEKIRHYIFHDGEAHLVMGNPDRPNISYRIIRTLAKEAALRHLLRVLQRPAIVFCSSRSRTEQLARSLRHTLGSRDIYFYHAGLEREEKRAVEDWFFSSSIGVLVATCAYGMGVDKSNIRTVIHFDCPDLVEAYLQEAGRAGRDGKPSTAVLLWGPEDAMRTGPMAEYGNNMEQCRREQLLAQLTGIGPGEIKGSQVSVGPECTAVQDEASHTAEYGSGPATCTGDEHSCDICSGTAQKTWREAQALVRLIHRNPRFFTLNEAADWVSKQEHLDLSREEARRAFLALLQKGTLRYSKNPLWKGTLAVCRTCPTGS</sequence>
<dbReference type="InterPro" id="IPR001650">
    <property type="entry name" value="Helicase_C-like"/>
</dbReference>
<dbReference type="NCBIfam" id="TIGR00614">
    <property type="entry name" value="recQ_fam"/>
    <property type="match status" value="1"/>
</dbReference>
<dbReference type="PANTHER" id="PTHR13710:SF105">
    <property type="entry name" value="ATP-DEPENDENT DNA HELICASE Q1"/>
    <property type="match status" value="1"/>
</dbReference>
<evidence type="ECO:0000256" key="7">
    <source>
        <dbReference type="ARBA" id="ARBA00023235"/>
    </source>
</evidence>
<evidence type="ECO:0000259" key="11">
    <source>
        <dbReference type="PROSITE" id="PS51194"/>
    </source>
</evidence>
<keyword evidence="5" id="KW-0067">ATP-binding</keyword>
<dbReference type="InterPro" id="IPR011545">
    <property type="entry name" value="DEAD/DEAH_box_helicase_dom"/>
</dbReference>
<keyword evidence="3" id="KW-0378">Hydrolase</keyword>
<dbReference type="InterPro" id="IPR002464">
    <property type="entry name" value="DNA/RNA_helicase_DEAH_CS"/>
</dbReference>
<dbReference type="HOGENOM" id="CLU_001103_9_7_12"/>
<evidence type="ECO:0000256" key="6">
    <source>
        <dbReference type="ARBA" id="ARBA00023125"/>
    </source>
</evidence>
<gene>
    <name evidence="12" type="ordered locus">Spica_1954</name>
</gene>
<dbReference type="Proteomes" id="UP000000503">
    <property type="component" value="Chromosome"/>
</dbReference>
<dbReference type="SMART" id="SM00490">
    <property type="entry name" value="HELICc"/>
    <property type="match status" value="1"/>
</dbReference>
<keyword evidence="6" id="KW-0238">DNA-binding</keyword>
<dbReference type="GO" id="GO:0003677">
    <property type="term" value="F:DNA binding"/>
    <property type="evidence" value="ECO:0007669"/>
    <property type="project" value="UniProtKB-KW"/>
</dbReference>
<dbReference type="SMART" id="SM00487">
    <property type="entry name" value="DEXDc"/>
    <property type="match status" value="1"/>
</dbReference>
<dbReference type="GO" id="GO:0043590">
    <property type="term" value="C:bacterial nucleoid"/>
    <property type="evidence" value="ECO:0007669"/>
    <property type="project" value="TreeGrafter"/>
</dbReference>
<dbReference type="PANTHER" id="PTHR13710">
    <property type="entry name" value="DNA HELICASE RECQ FAMILY MEMBER"/>
    <property type="match status" value="1"/>
</dbReference>
<dbReference type="GO" id="GO:0005524">
    <property type="term" value="F:ATP binding"/>
    <property type="evidence" value="ECO:0007669"/>
    <property type="project" value="UniProtKB-KW"/>
</dbReference>
<dbReference type="GO" id="GO:0030894">
    <property type="term" value="C:replisome"/>
    <property type="evidence" value="ECO:0007669"/>
    <property type="project" value="TreeGrafter"/>
</dbReference>
<dbReference type="GO" id="GO:0009378">
    <property type="term" value="F:four-way junction helicase activity"/>
    <property type="evidence" value="ECO:0007669"/>
    <property type="project" value="TreeGrafter"/>
</dbReference>
<dbReference type="PROSITE" id="PS51194">
    <property type="entry name" value="HELICASE_CTER"/>
    <property type="match status" value="1"/>
</dbReference>
<evidence type="ECO:0000256" key="3">
    <source>
        <dbReference type="ARBA" id="ARBA00022801"/>
    </source>
</evidence>
<dbReference type="Gene3D" id="3.40.50.300">
    <property type="entry name" value="P-loop containing nucleotide triphosphate hydrolases"/>
    <property type="match status" value="2"/>
</dbReference>
<dbReference type="GO" id="GO:0005737">
    <property type="term" value="C:cytoplasm"/>
    <property type="evidence" value="ECO:0007669"/>
    <property type="project" value="TreeGrafter"/>
</dbReference>
<dbReference type="PROSITE" id="PS00690">
    <property type="entry name" value="DEAH_ATP_HELICASE"/>
    <property type="match status" value="1"/>
</dbReference>
<dbReference type="CDD" id="cd17920">
    <property type="entry name" value="DEXHc_RecQ"/>
    <property type="match status" value="1"/>
</dbReference>
<dbReference type="RefSeq" id="WP_013969373.1">
    <property type="nucleotide sequence ID" value="NC_015732.1"/>
</dbReference>
<feature type="domain" description="Helicase ATP-binding" evidence="10">
    <location>
        <begin position="105"/>
        <end position="273"/>
    </location>
</feature>
<dbReference type="EC" id="5.6.2.4" evidence="9"/>
<dbReference type="Pfam" id="PF00270">
    <property type="entry name" value="DEAD"/>
    <property type="match status" value="1"/>
</dbReference>
<evidence type="ECO:0000256" key="1">
    <source>
        <dbReference type="ARBA" id="ARBA00005446"/>
    </source>
</evidence>
<evidence type="ECO:0000256" key="8">
    <source>
        <dbReference type="ARBA" id="ARBA00034617"/>
    </source>
</evidence>
<keyword evidence="2" id="KW-0547">Nucleotide-binding</keyword>
<accession>F8EXR9</accession>
<keyword evidence="13" id="KW-1185">Reference proteome</keyword>
<dbReference type="AlphaFoldDB" id="F8EXR9"/>
<keyword evidence="4 12" id="KW-0347">Helicase</keyword>
<dbReference type="OrthoDB" id="9763310at2"/>
<dbReference type="InterPro" id="IPR027417">
    <property type="entry name" value="P-loop_NTPase"/>
</dbReference>
<comment type="catalytic activity">
    <reaction evidence="8">
        <text>Couples ATP hydrolysis with the unwinding of duplex DNA by translocating in the 3'-5' direction.</text>
        <dbReference type="EC" id="5.6.2.4"/>
    </reaction>
</comment>
<evidence type="ECO:0000256" key="4">
    <source>
        <dbReference type="ARBA" id="ARBA00022806"/>
    </source>
</evidence>
<evidence type="ECO:0000259" key="10">
    <source>
        <dbReference type="PROSITE" id="PS51192"/>
    </source>
</evidence>
<dbReference type="InterPro" id="IPR004589">
    <property type="entry name" value="DNA_helicase_ATP-dep_RecQ"/>
</dbReference>
<dbReference type="PROSITE" id="PS51192">
    <property type="entry name" value="HELICASE_ATP_BIND_1"/>
    <property type="match status" value="1"/>
</dbReference>
<dbReference type="SUPFAM" id="SSF52540">
    <property type="entry name" value="P-loop containing nucleoside triphosphate hydrolases"/>
    <property type="match status" value="1"/>
</dbReference>
<evidence type="ECO:0000313" key="13">
    <source>
        <dbReference type="Proteomes" id="UP000000503"/>
    </source>
</evidence>
<dbReference type="STRING" id="744872.Spica_1954"/>
<dbReference type="GO" id="GO:0043138">
    <property type="term" value="F:3'-5' DNA helicase activity"/>
    <property type="evidence" value="ECO:0007669"/>
    <property type="project" value="UniProtKB-EC"/>
</dbReference>
<keyword evidence="7" id="KW-0413">Isomerase</keyword>
<evidence type="ECO:0000256" key="2">
    <source>
        <dbReference type="ARBA" id="ARBA00022741"/>
    </source>
</evidence>
<evidence type="ECO:0000313" key="12">
    <source>
        <dbReference type="EMBL" id="AEJ20083.1"/>
    </source>
</evidence>
<feature type="domain" description="Helicase C-terminal" evidence="11">
    <location>
        <begin position="298"/>
        <end position="447"/>
    </location>
</feature>
<protein>
    <recommendedName>
        <fullName evidence="9">DNA 3'-5' helicase</fullName>
        <ecNumber evidence="9">5.6.2.4</ecNumber>
    </recommendedName>
</protein>
<reference evidence="13" key="1">
    <citation type="journal article" date="2013" name="Stand. Genomic Sci.">
        <title>Genome sequence of the thermophilic fresh-water bacterium Spirochaeta caldaria type strain (H1(T)), reclassification of Spirochaeta caldaria, Spirochaeta stenostrepta, and Spirochaeta zuelzerae in the genus Treponema as Treponema caldaria comb. nov., Treponema stenostrepta comb. nov., and Treponema zuelzerae comb. nov., and emendation of the genus Treponema.</title>
        <authorList>
            <person name="Abt B."/>
            <person name="Goker M."/>
            <person name="Scheuner C."/>
            <person name="Han C."/>
            <person name="Lu M."/>
            <person name="Misra M."/>
            <person name="Lapidus A."/>
            <person name="Nolan M."/>
            <person name="Lucas S."/>
            <person name="Hammon N."/>
            <person name="Deshpande S."/>
            <person name="Cheng J.F."/>
            <person name="Tapia R."/>
            <person name="Goodwin L.A."/>
            <person name="Pitluck S."/>
            <person name="Liolios K."/>
            <person name="Pagani I."/>
            <person name="Ivanova N."/>
            <person name="Mavromatis K."/>
            <person name="Mikhailova N."/>
            <person name="Huntemann M."/>
            <person name="Pati A."/>
            <person name="Chen A."/>
            <person name="Palaniappan K."/>
            <person name="Land M."/>
            <person name="Hauser L."/>
            <person name="Jeffries C.D."/>
            <person name="Rohde M."/>
            <person name="Spring S."/>
            <person name="Gronow S."/>
            <person name="Detter J.C."/>
            <person name="Bristow J."/>
            <person name="Eisen J.A."/>
            <person name="Markowitz V."/>
            <person name="Hugenholtz P."/>
            <person name="Kyrpides N.C."/>
            <person name="Woyke T."/>
            <person name="Klenk H.P."/>
        </authorList>
    </citation>
    <scope>NUCLEOTIDE SEQUENCE</scope>
    <source>
        <strain evidence="13">ATCC 51460 / DSM 7334 / H1</strain>
    </source>
</reference>
<dbReference type="GO" id="GO:0006310">
    <property type="term" value="P:DNA recombination"/>
    <property type="evidence" value="ECO:0007669"/>
    <property type="project" value="InterPro"/>
</dbReference>
<dbReference type="InterPro" id="IPR014001">
    <property type="entry name" value="Helicase_ATP-bd"/>
</dbReference>
<evidence type="ECO:0000256" key="9">
    <source>
        <dbReference type="ARBA" id="ARBA00034808"/>
    </source>
</evidence>
<name>F8EXR9_GRAC1</name>
<dbReference type="EMBL" id="CP002868">
    <property type="protein sequence ID" value="AEJ20083.1"/>
    <property type="molecule type" value="Genomic_DNA"/>
</dbReference>
<dbReference type="GO" id="GO:0006281">
    <property type="term" value="P:DNA repair"/>
    <property type="evidence" value="ECO:0007669"/>
    <property type="project" value="TreeGrafter"/>
</dbReference>
<organism evidence="12 13">
    <name type="scientific">Gracilinema caldarium (strain ATCC 51460 / DSM 7334 / H1)</name>
    <name type="common">Treponema caldarium</name>
    <dbReference type="NCBI Taxonomy" id="744872"/>
    <lineage>
        <taxon>Bacteria</taxon>
        <taxon>Pseudomonadati</taxon>
        <taxon>Spirochaetota</taxon>
        <taxon>Spirochaetia</taxon>
        <taxon>Spirochaetales</taxon>
        <taxon>Breznakiellaceae</taxon>
        <taxon>Gracilinema</taxon>
    </lineage>
</organism>
<evidence type="ECO:0000256" key="5">
    <source>
        <dbReference type="ARBA" id="ARBA00022840"/>
    </source>
</evidence>